<dbReference type="InterPro" id="IPR036457">
    <property type="entry name" value="PPM-type-like_dom_sf"/>
</dbReference>
<protein>
    <submittedName>
        <fullName evidence="2">Protein phosphatase 2C domain-containing protein</fullName>
    </submittedName>
</protein>
<dbReference type="SMART" id="SM00332">
    <property type="entry name" value="PP2Cc"/>
    <property type="match status" value="1"/>
</dbReference>
<dbReference type="PROSITE" id="PS51746">
    <property type="entry name" value="PPM_2"/>
    <property type="match status" value="1"/>
</dbReference>
<dbReference type="PANTHER" id="PTHR13832:SF860">
    <property type="entry name" value="PROTEIN PHOSPHATASE PHPP"/>
    <property type="match status" value="1"/>
</dbReference>
<dbReference type="Pfam" id="PF12773">
    <property type="entry name" value="DZR"/>
    <property type="match status" value="1"/>
</dbReference>
<reference evidence="3" key="1">
    <citation type="journal article" date="2021" name="Science">
        <title>Hunting the eagle killer: A cyanobacterial neurotoxin causes vacuolar myelinopathy.</title>
        <authorList>
            <person name="Breinlinger S."/>
            <person name="Phillips T.J."/>
            <person name="Haram B.N."/>
            <person name="Mares J."/>
            <person name="Martinez Yerena J.A."/>
            <person name="Hrouzek P."/>
            <person name="Sobotka R."/>
            <person name="Henderson W.M."/>
            <person name="Schmieder P."/>
            <person name="Williams S.M."/>
            <person name="Lauderdale J.D."/>
            <person name="Wilde H.D."/>
            <person name="Gerrin W."/>
            <person name="Kust A."/>
            <person name="Washington J.W."/>
            <person name="Wagner C."/>
            <person name="Geier B."/>
            <person name="Liebeke M."/>
            <person name="Enke H."/>
            <person name="Niedermeyer T.H.J."/>
            <person name="Wilde S.B."/>
        </authorList>
    </citation>
    <scope>NUCLEOTIDE SEQUENCE [LARGE SCALE GENOMIC DNA]</scope>
    <source>
        <strain evidence="3">Thurmond2011</strain>
    </source>
</reference>
<name>A0AAP5I531_9CYAN</name>
<dbReference type="InterPro" id="IPR001932">
    <property type="entry name" value="PPM-type_phosphatase-like_dom"/>
</dbReference>
<dbReference type="Proteomes" id="UP000667802">
    <property type="component" value="Unassembled WGS sequence"/>
</dbReference>
<feature type="domain" description="PPM-type phosphatase" evidence="1">
    <location>
        <begin position="68"/>
        <end position="312"/>
    </location>
</feature>
<dbReference type="InterPro" id="IPR015655">
    <property type="entry name" value="PP2C"/>
</dbReference>
<gene>
    <name evidence="2" type="ORF">G7B40_004870</name>
</gene>
<dbReference type="GO" id="GO:0004722">
    <property type="term" value="F:protein serine/threonine phosphatase activity"/>
    <property type="evidence" value="ECO:0007669"/>
    <property type="project" value="InterPro"/>
</dbReference>
<dbReference type="PANTHER" id="PTHR13832">
    <property type="entry name" value="PROTEIN PHOSPHATASE 2C"/>
    <property type="match status" value="1"/>
</dbReference>
<dbReference type="Pfam" id="PF13672">
    <property type="entry name" value="PP2C_2"/>
    <property type="match status" value="1"/>
</dbReference>
<dbReference type="EMBL" id="JAALHA020000001">
    <property type="protein sequence ID" value="MDR9893907.1"/>
    <property type="molecule type" value="Genomic_DNA"/>
</dbReference>
<evidence type="ECO:0000313" key="2">
    <source>
        <dbReference type="EMBL" id="MDR9893907.1"/>
    </source>
</evidence>
<proteinExistence type="predicted"/>
<dbReference type="AlphaFoldDB" id="A0AAP5I531"/>
<organism evidence="2 3">
    <name type="scientific">Aetokthonos hydrillicola Thurmond2011</name>
    <dbReference type="NCBI Taxonomy" id="2712845"/>
    <lineage>
        <taxon>Bacteria</taxon>
        <taxon>Bacillati</taxon>
        <taxon>Cyanobacteriota</taxon>
        <taxon>Cyanophyceae</taxon>
        <taxon>Nostocales</taxon>
        <taxon>Hapalosiphonaceae</taxon>
        <taxon>Aetokthonos</taxon>
    </lineage>
</organism>
<comment type="caution">
    <text evidence="2">The sequence shown here is derived from an EMBL/GenBank/DDBJ whole genome shotgun (WGS) entry which is preliminary data.</text>
</comment>
<dbReference type="RefSeq" id="WP_243902332.1">
    <property type="nucleotide sequence ID" value="NZ_CAWQFN010000835.1"/>
</dbReference>
<evidence type="ECO:0000259" key="1">
    <source>
        <dbReference type="PROSITE" id="PS51746"/>
    </source>
</evidence>
<keyword evidence="3" id="KW-1185">Reference proteome</keyword>
<dbReference type="SMART" id="SM00331">
    <property type="entry name" value="PP2C_SIG"/>
    <property type="match status" value="1"/>
</dbReference>
<dbReference type="Gene3D" id="3.60.40.10">
    <property type="entry name" value="PPM-type phosphatase domain"/>
    <property type="match status" value="1"/>
</dbReference>
<accession>A0AAP5I531</accession>
<dbReference type="CDD" id="cd00143">
    <property type="entry name" value="PP2Cc"/>
    <property type="match status" value="1"/>
</dbReference>
<dbReference type="SUPFAM" id="SSF81606">
    <property type="entry name" value="PP2C-like"/>
    <property type="match status" value="1"/>
</dbReference>
<sequence>MECSKCGGAIQEGDRFCEECGTSLSKPGCEKCGAGLEEIDADGFCANCGFRRRDNPPKDRVETVLSPNLAGITDRGLRHHRNEDYVACAQIDSKNAYVLVVCDGVSSSELPELAAKAAATSACRAVSAAIETQNFTSLEEVMQSAISAAMASVCAIPYTKGTNGDPPSTTIVASVVVDRSVTIGWLGDSRAYWISPNQSRQLTKDDSWLNDVITTGEMTEAEARKSPHAHAITRWLGEDAVNSEASIVNFDIPNSGYLLLCTDGFWNYTTDIAQIDALVKSDVDAVTVARSLVEFAVGSGGQDNISVAILCL</sequence>
<evidence type="ECO:0000313" key="3">
    <source>
        <dbReference type="Proteomes" id="UP000667802"/>
    </source>
</evidence>
<dbReference type="InterPro" id="IPR025874">
    <property type="entry name" value="DZR"/>
</dbReference>